<dbReference type="InterPro" id="IPR045339">
    <property type="entry name" value="DUF6534"/>
</dbReference>
<sequence length="574" mass="64891">MQEEMLKCPVDVFLKHYLPFAPSQKFLENAYNHVKDKCLKATGQVDNETGDDELTWGEFDGDTPSQIDGREEVVFAKLERIVAALQDLDPDQIPDGRELGFRYKSTPYDRVQSERDGAGFKWDACLRPATINSNDILDTDAAVIAEFRKEAKQEAVRSNRMQLVGCASHVINNDPCRMWMYGIKIEDEQMSIWYFSRSHSVKSVPFDFTRDFKTFVHVFVSLLFATQAEMGFDPTVWRVVEANGTIRYVYQVQGRFFLTQGDAIFCPRVLCISGRRTRVWRVIEIEWITGSPEKTGSWYEITPYYTSGSFGMQVERDYSLTGSHDSQMSIYQTSAAYYQAIIVSVRFSNIMLRRRGGRGSSRWHREKNVWIVAPIFMCILCNFGLVFAMGMLSLSRPEFRQGVAAMVIVGAITDISIASLLCYYVLRKSEGTREMKVTNTLVTQVIRYTIATSALTSLIIMACLVAFLASPGSFGFIALHFSSGRTYANAVLVNLNARLKFREALGSLEPSFAKTVEFAGVSSAIGNRRERLGMNTHEYSSRATTSGSRSVNGNKPFVQVPLNTYPPRYRHSLP</sequence>
<dbReference type="PANTHER" id="PTHR38248">
    <property type="entry name" value="FUNK1 6"/>
    <property type="match status" value="1"/>
</dbReference>
<protein>
    <recommendedName>
        <fullName evidence="6">Fungal-type protein kinase domain-containing protein</fullName>
    </recommendedName>
</protein>
<feature type="domain" description="DUF6534" evidence="3">
    <location>
        <begin position="411"/>
        <end position="498"/>
    </location>
</feature>
<keyword evidence="1" id="KW-0472">Membrane</keyword>
<dbReference type="PANTHER" id="PTHR38248:SF2">
    <property type="entry name" value="FUNK1 11"/>
    <property type="match status" value="1"/>
</dbReference>
<evidence type="ECO:0008006" key="6">
    <source>
        <dbReference type="Google" id="ProtNLM"/>
    </source>
</evidence>
<evidence type="ECO:0000259" key="3">
    <source>
        <dbReference type="Pfam" id="PF20152"/>
    </source>
</evidence>
<feature type="transmembrane region" description="Helical" evidence="1">
    <location>
        <begin position="329"/>
        <end position="348"/>
    </location>
</feature>
<keyword evidence="1" id="KW-1133">Transmembrane helix</keyword>
<evidence type="ECO:0000313" key="4">
    <source>
        <dbReference type="EMBL" id="KAJ3575704.1"/>
    </source>
</evidence>
<gene>
    <name evidence="4" type="ORF">NP233_g913</name>
</gene>
<feature type="transmembrane region" description="Helical" evidence="1">
    <location>
        <begin position="369"/>
        <end position="391"/>
    </location>
</feature>
<keyword evidence="5" id="KW-1185">Reference proteome</keyword>
<dbReference type="AlphaFoldDB" id="A0AAD5W0Z4"/>
<name>A0AAD5W0Z4_9AGAR</name>
<dbReference type="Pfam" id="PF17667">
    <property type="entry name" value="Pkinase_fungal"/>
    <property type="match status" value="1"/>
</dbReference>
<reference evidence="4" key="1">
    <citation type="submission" date="2022-07" db="EMBL/GenBank/DDBJ databases">
        <title>Genome Sequence of Leucocoprinus birnbaumii.</title>
        <authorList>
            <person name="Buettner E."/>
        </authorList>
    </citation>
    <scope>NUCLEOTIDE SEQUENCE</scope>
    <source>
        <strain evidence="4">VT141</strain>
    </source>
</reference>
<comment type="caution">
    <text evidence="4">The sequence shown here is derived from an EMBL/GenBank/DDBJ whole genome shotgun (WGS) entry which is preliminary data.</text>
</comment>
<feature type="transmembrane region" description="Helical" evidence="1">
    <location>
        <begin position="403"/>
        <end position="426"/>
    </location>
</feature>
<evidence type="ECO:0000256" key="1">
    <source>
        <dbReference type="SAM" id="Phobius"/>
    </source>
</evidence>
<feature type="domain" description="Fungal-type protein kinase" evidence="2">
    <location>
        <begin position="140"/>
        <end position="282"/>
    </location>
</feature>
<accession>A0AAD5W0Z4</accession>
<dbReference type="Pfam" id="PF20152">
    <property type="entry name" value="DUF6534"/>
    <property type="match status" value="1"/>
</dbReference>
<feature type="transmembrane region" description="Helical" evidence="1">
    <location>
        <begin position="446"/>
        <end position="468"/>
    </location>
</feature>
<evidence type="ECO:0000313" key="5">
    <source>
        <dbReference type="Proteomes" id="UP001213000"/>
    </source>
</evidence>
<dbReference type="Proteomes" id="UP001213000">
    <property type="component" value="Unassembled WGS sequence"/>
</dbReference>
<evidence type="ECO:0000259" key="2">
    <source>
        <dbReference type="Pfam" id="PF17667"/>
    </source>
</evidence>
<keyword evidence="1" id="KW-0812">Transmembrane</keyword>
<dbReference type="InterPro" id="IPR040976">
    <property type="entry name" value="Pkinase_fungal"/>
</dbReference>
<organism evidence="4 5">
    <name type="scientific">Leucocoprinus birnbaumii</name>
    <dbReference type="NCBI Taxonomy" id="56174"/>
    <lineage>
        <taxon>Eukaryota</taxon>
        <taxon>Fungi</taxon>
        <taxon>Dikarya</taxon>
        <taxon>Basidiomycota</taxon>
        <taxon>Agaricomycotina</taxon>
        <taxon>Agaricomycetes</taxon>
        <taxon>Agaricomycetidae</taxon>
        <taxon>Agaricales</taxon>
        <taxon>Agaricineae</taxon>
        <taxon>Agaricaceae</taxon>
        <taxon>Leucocoprinus</taxon>
    </lineage>
</organism>
<dbReference type="EMBL" id="JANIEX010000029">
    <property type="protein sequence ID" value="KAJ3575704.1"/>
    <property type="molecule type" value="Genomic_DNA"/>
</dbReference>
<proteinExistence type="predicted"/>